<feature type="compositionally biased region" description="Polar residues" evidence="1">
    <location>
        <begin position="1"/>
        <end position="15"/>
    </location>
</feature>
<evidence type="ECO:0000313" key="3">
    <source>
        <dbReference type="Proteomes" id="UP000708208"/>
    </source>
</evidence>
<evidence type="ECO:0000256" key="1">
    <source>
        <dbReference type="SAM" id="MobiDB-lite"/>
    </source>
</evidence>
<feature type="compositionally biased region" description="Polar residues" evidence="1">
    <location>
        <begin position="22"/>
        <end position="33"/>
    </location>
</feature>
<name>A0A8J2PB58_9HEXA</name>
<dbReference type="AlphaFoldDB" id="A0A8J2PB58"/>
<feature type="compositionally biased region" description="Basic and acidic residues" evidence="1">
    <location>
        <begin position="47"/>
        <end position="62"/>
    </location>
</feature>
<keyword evidence="3" id="KW-1185">Reference proteome</keyword>
<gene>
    <name evidence="2" type="ORF">AFUS01_LOCUS26793</name>
</gene>
<sequence length="189" mass="20899">MSHRSIGTSNTTRSIISKGEASLNTELTDDGSNPPQPVRDNKPKKKESRDEAPKNSDEEKSERKRILDILANLQKNSNTLLGDTAELKSNMASLQTSVLTQTAKLEELEGRVDSLQTKLEADLVHTKNDLLAMKNSQSYRTRNVIITSNSFAKTPSKAEMDAVINEVLDLIGNKIVRSQTGFVTRTEKS</sequence>
<reference evidence="2" key="1">
    <citation type="submission" date="2021-06" db="EMBL/GenBank/DDBJ databases">
        <authorList>
            <person name="Hodson N. C."/>
            <person name="Mongue J. A."/>
            <person name="Jaron S. K."/>
        </authorList>
    </citation>
    <scope>NUCLEOTIDE SEQUENCE</scope>
</reference>
<proteinExistence type="predicted"/>
<protein>
    <submittedName>
        <fullName evidence="2">Uncharacterized protein</fullName>
    </submittedName>
</protein>
<comment type="caution">
    <text evidence="2">The sequence shown here is derived from an EMBL/GenBank/DDBJ whole genome shotgun (WGS) entry which is preliminary data.</text>
</comment>
<dbReference type="EMBL" id="CAJVCH010362463">
    <property type="protein sequence ID" value="CAG7816162.1"/>
    <property type="molecule type" value="Genomic_DNA"/>
</dbReference>
<evidence type="ECO:0000313" key="2">
    <source>
        <dbReference type="EMBL" id="CAG7816162.1"/>
    </source>
</evidence>
<organism evidence="2 3">
    <name type="scientific">Allacma fusca</name>
    <dbReference type="NCBI Taxonomy" id="39272"/>
    <lineage>
        <taxon>Eukaryota</taxon>
        <taxon>Metazoa</taxon>
        <taxon>Ecdysozoa</taxon>
        <taxon>Arthropoda</taxon>
        <taxon>Hexapoda</taxon>
        <taxon>Collembola</taxon>
        <taxon>Symphypleona</taxon>
        <taxon>Sminthuridae</taxon>
        <taxon>Allacma</taxon>
    </lineage>
</organism>
<accession>A0A8J2PB58</accession>
<feature type="region of interest" description="Disordered" evidence="1">
    <location>
        <begin position="1"/>
        <end position="62"/>
    </location>
</feature>
<dbReference type="Proteomes" id="UP000708208">
    <property type="component" value="Unassembled WGS sequence"/>
</dbReference>